<protein>
    <submittedName>
        <fullName evidence="1">Uncharacterized protein</fullName>
    </submittedName>
</protein>
<accession>A0A3T0IIW0</accession>
<dbReference type="Proteomes" id="UP000290970">
    <property type="component" value="Segment"/>
</dbReference>
<dbReference type="EMBL" id="MK284527">
    <property type="protein sequence ID" value="AZU99765.1"/>
    <property type="molecule type" value="Genomic_DNA"/>
</dbReference>
<evidence type="ECO:0000313" key="2">
    <source>
        <dbReference type="Proteomes" id="UP000290970"/>
    </source>
</evidence>
<sequence>MRLFYEEKYCVGYDGEVERFVGYYKETKESLKKSLDNNNLVKAQYELNILRTIEENLKEMGVRII</sequence>
<organism evidence="1 2">
    <name type="scientific">Bacillus phage DK2</name>
    <dbReference type="NCBI Taxonomy" id="2500809"/>
    <lineage>
        <taxon>Viruses</taxon>
        <taxon>Duplodnaviria</taxon>
        <taxon>Heunggongvirae</taxon>
        <taxon>Uroviricota</taxon>
        <taxon>Caudoviricetes</taxon>
        <taxon>Salasmaviridae</taxon>
        <taxon>Northropvirinae</taxon>
        <taxon>Hemphillvirus</taxon>
        <taxon>Hemphillvirus DK2</taxon>
    </lineage>
</organism>
<keyword evidence="2" id="KW-1185">Reference proteome</keyword>
<reference evidence="1 2" key="1">
    <citation type="submission" date="2018-12" db="EMBL/GenBank/DDBJ databases">
        <authorList>
            <person name="Kong L."/>
            <person name="Ding Y."/>
            <person name="Wu Q."/>
        </authorList>
    </citation>
    <scope>NUCLEOTIDE SEQUENCE [LARGE SCALE GENOMIC DNA]</scope>
</reference>
<proteinExistence type="predicted"/>
<evidence type="ECO:0000313" key="1">
    <source>
        <dbReference type="EMBL" id="AZU99765.1"/>
    </source>
</evidence>
<gene>
    <name evidence="1" type="ORF">DK2_000012</name>
</gene>
<name>A0A3T0IIW0_9CAUD</name>